<gene>
    <name evidence="1" type="ORF">TBRA_LOCUS2928</name>
</gene>
<feature type="non-terminal residue" evidence="1">
    <location>
        <position position="1"/>
    </location>
</feature>
<sequence>TNKSMILYRKVPDLRPCMESLNEIYHTEANLAADGSALESCIMKLKTYDKTAPCHVELGGRWRSGRPEPEARFASACGRPHRYSGATMAAEGLLLGIYQRLPLFRRRPVWPRGGSGLVSLQVILRLYWPPRGRDPTSICSPHP</sequence>
<organism evidence="1 2">
    <name type="scientific">Trichogramma brassicae</name>
    <dbReference type="NCBI Taxonomy" id="86971"/>
    <lineage>
        <taxon>Eukaryota</taxon>
        <taxon>Metazoa</taxon>
        <taxon>Ecdysozoa</taxon>
        <taxon>Arthropoda</taxon>
        <taxon>Hexapoda</taxon>
        <taxon>Insecta</taxon>
        <taxon>Pterygota</taxon>
        <taxon>Neoptera</taxon>
        <taxon>Endopterygota</taxon>
        <taxon>Hymenoptera</taxon>
        <taxon>Apocrita</taxon>
        <taxon>Proctotrupomorpha</taxon>
        <taxon>Chalcidoidea</taxon>
        <taxon>Trichogrammatidae</taxon>
        <taxon>Trichogramma</taxon>
    </lineage>
</organism>
<keyword evidence="2" id="KW-1185">Reference proteome</keyword>
<dbReference type="AlphaFoldDB" id="A0A6H5I7M4"/>
<proteinExistence type="predicted"/>
<evidence type="ECO:0000313" key="1">
    <source>
        <dbReference type="EMBL" id="CAB0030944.1"/>
    </source>
</evidence>
<dbReference type="Proteomes" id="UP000479190">
    <property type="component" value="Unassembled WGS sequence"/>
</dbReference>
<name>A0A6H5I7M4_9HYME</name>
<reference evidence="1 2" key="1">
    <citation type="submission" date="2020-02" db="EMBL/GenBank/DDBJ databases">
        <authorList>
            <person name="Ferguson B K."/>
        </authorList>
    </citation>
    <scope>NUCLEOTIDE SEQUENCE [LARGE SCALE GENOMIC DNA]</scope>
</reference>
<dbReference type="EMBL" id="CADCXV010000584">
    <property type="protein sequence ID" value="CAB0030944.1"/>
    <property type="molecule type" value="Genomic_DNA"/>
</dbReference>
<protein>
    <submittedName>
        <fullName evidence="1">Uncharacterized protein</fullName>
    </submittedName>
</protein>
<evidence type="ECO:0000313" key="2">
    <source>
        <dbReference type="Proteomes" id="UP000479190"/>
    </source>
</evidence>
<accession>A0A6H5I7M4</accession>